<dbReference type="GO" id="GO:0005840">
    <property type="term" value="C:ribosome"/>
    <property type="evidence" value="ECO:0007669"/>
    <property type="project" value="UniProtKB-KW"/>
</dbReference>
<dbReference type="InterPro" id="IPR035566">
    <property type="entry name" value="Ribosomal_protein_bL20_C"/>
</dbReference>
<evidence type="ECO:0000313" key="10">
    <source>
        <dbReference type="Proteomes" id="UP000176604"/>
    </source>
</evidence>
<evidence type="ECO:0000313" key="9">
    <source>
        <dbReference type="EMBL" id="OGL79695.1"/>
    </source>
</evidence>
<dbReference type="InterPro" id="IPR005813">
    <property type="entry name" value="Ribosomal_bL20"/>
</dbReference>
<dbReference type="GO" id="GO:0019843">
    <property type="term" value="F:rRNA binding"/>
    <property type="evidence" value="ECO:0007669"/>
    <property type="project" value="UniProtKB-UniRule"/>
</dbReference>
<dbReference type="Pfam" id="PF00453">
    <property type="entry name" value="Ribosomal_L20"/>
    <property type="match status" value="1"/>
</dbReference>
<dbReference type="NCBIfam" id="TIGR01032">
    <property type="entry name" value="rplT_bact"/>
    <property type="match status" value="1"/>
</dbReference>
<evidence type="ECO:0000256" key="4">
    <source>
        <dbReference type="ARBA" id="ARBA00022980"/>
    </source>
</evidence>
<evidence type="ECO:0000256" key="7">
    <source>
        <dbReference type="HAMAP-Rule" id="MF_00382"/>
    </source>
</evidence>
<dbReference type="STRING" id="1802397.A3J43_01430"/>
<evidence type="ECO:0000256" key="5">
    <source>
        <dbReference type="ARBA" id="ARBA00023274"/>
    </source>
</evidence>
<comment type="similarity">
    <text evidence="1 7 8">Belongs to the bacterial ribosomal protein bL20 family.</text>
</comment>
<evidence type="ECO:0000256" key="3">
    <source>
        <dbReference type="ARBA" id="ARBA00022884"/>
    </source>
</evidence>
<dbReference type="GO" id="GO:0000027">
    <property type="term" value="P:ribosomal large subunit assembly"/>
    <property type="evidence" value="ECO:0007669"/>
    <property type="project" value="UniProtKB-UniRule"/>
</dbReference>
<evidence type="ECO:0000256" key="8">
    <source>
        <dbReference type="RuleBase" id="RU000560"/>
    </source>
</evidence>
<accession>A0A1F7UN79</accession>
<dbReference type="Gene3D" id="1.10.1900.20">
    <property type="entry name" value="Ribosomal protein L20"/>
    <property type="match status" value="1"/>
</dbReference>
<keyword evidence="3 7" id="KW-0694">RNA-binding</keyword>
<dbReference type="GO" id="GO:1990904">
    <property type="term" value="C:ribonucleoprotein complex"/>
    <property type="evidence" value="ECO:0007669"/>
    <property type="project" value="UniProtKB-KW"/>
</dbReference>
<dbReference type="InterPro" id="IPR049946">
    <property type="entry name" value="RIBOSOMAL_L20_CS"/>
</dbReference>
<evidence type="ECO:0000256" key="2">
    <source>
        <dbReference type="ARBA" id="ARBA00022730"/>
    </source>
</evidence>
<evidence type="ECO:0000256" key="1">
    <source>
        <dbReference type="ARBA" id="ARBA00007698"/>
    </source>
</evidence>
<organism evidence="9 10">
    <name type="scientific">Candidatus Uhrbacteria bacterium RIFCSPHIGHO2_12_FULL_54_23</name>
    <dbReference type="NCBI Taxonomy" id="1802397"/>
    <lineage>
        <taxon>Bacteria</taxon>
        <taxon>Candidatus Uhriibacteriota</taxon>
    </lineage>
</organism>
<name>A0A1F7UN79_9BACT</name>
<dbReference type="Proteomes" id="UP000176604">
    <property type="component" value="Unassembled WGS sequence"/>
</dbReference>
<comment type="caution">
    <text evidence="9">The sequence shown here is derived from an EMBL/GenBank/DDBJ whole genome shotgun (WGS) entry which is preliminary data.</text>
</comment>
<dbReference type="GO" id="GO:0003735">
    <property type="term" value="F:structural constituent of ribosome"/>
    <property type="evidence" value="ECO:0007669"/>
    <property type="project" value="InterPro"/>
</dbReference>
<dbReference type="EMBL" id="MGEF01000003">
    <property type="protein sequence ID" value="OGL79695.1"/>
    <property type="molecule type" value="Genomic_DNA"/>
</dbReference>
<gene>
    <name evidence="7" type="primary">rplT</name>
    <name evidence="9" type="ORF">A3J43_01430</name>
</gene>
<dbReference type="Gene3D" id="6.10.160.10">
    <property type="match status" value="1"/>
</dbReference>
<dbReference type="SUPFAM" id="SSF74731">
    <property type="entry name" value="Ribosomal protein L20"/>
    <property type="match status" value="1"/>
</dbReference>
<dbReference type="FunFam" id="1.10.1900.20:FF:000001">
    <property type="entry name" value="50S ribosomal protein L20"/>
    <property type="match status" value="1"/>
</dbReference>
<dbReference type="GO" id="GO:0006412">
    <property type="term" value="P:translation"/>
    <property type="evidence" value="ECO:0007669"/>
    <property type="project" value="InterPro"/>
</dbReference>
<proteinExistence type="inferred from homology"/>
<keyword evidence="5 7" id="KW-0687">Ribonucleoprotein</keyword>
<comment type="function">
    <text evidence="7 8">Binds directly to 23S ribosomal RNA and is necessary for the in vitro assembly process of the 50S ribosomal subunit. It is not involved in the protein synthesizing functions of that subunit.</text>
</comment>
<dbReference type="CDD" id="cd07026">
    <property type="entry name" value="Ribosomal_L20"/>
    <property type="match status" value="1"/>
</dbReference>
<sequence>MSRVKRGTIRAQKRKALLAQAKGYRWGRKNIPRLANVAVIKAGVYQYRDRRTKKRAIRRLWNVRLNAAVRTHGLTYSTFIHALKVKKIDLDRKVLTTLAIKYPDAFKKIVEAVK</sequence>
<dbReference type="PRINTS" id="PR00062">
    <property type="entry name" value="RIBOSOMALL20"/>
</dbReference>
<evidence type="ECO:0000256" key="6">
    <source>
        <dbReference type="ARBA" id="ARBA00035172"/>
    </source>
</evidence>
<dbReference type="PANTHER" id="PTHR10986">
    <property type="entry name" value="39S RIBOSOMAL PROTEIN L20"/>
    <property type="match status" value="1"/>
</dbReference>
<reference evidence="9 10" key="1">
    <citation type="journal article" date="2016" name="Nat. Commun.">
        <title>Thousands of microbial genomes shed light on interconnected biogeochemical processes in an aquifer system.</title>
        <authorList>
            <person name="Anantharaman K."/>
            <person name="Brown C.T."/>
            <person name="Hug L.A."/>
            <person name="Sharon I."/>
            <person name="Castelle C.J."/>
            <person name="Probst A.J."/>
            <person name="Thomas B.C."/>
            <person name="Singh A."/>
            <person name="Wilkins M.J."/>
            <person name="Karaoz U."/>
            <person name="Brodie E.L."/>
            <person name="Williams K.H."/>
            <person name="Hubbard S.S."/>
            <person name="Banfield J.F."/>
        </authorList>
    </citation>
    <scope>NUCLEOTIDE SEQUENCE [LARGE SCALE GENOMIC DNA]</scope>
</reference>
<keyword evidence="2 7" id="KW-0699">rRNA-binding</keyword>
<protein>
    <recommendedName>
        <fullName evidence="6 7">Large ribosomal subunit protein bL20</fullName>
    </recommendedName>
</protein>
<dbReference type="HAMAP" id="MF_00382">
    <property type="entry name" value="Ribosomal_bL20"/>
    <property type="match status" value="1"/>
</dbReference>
<keyword evidence="4 7" id="KW-0689">Ribosomal protein</keyword>
<dbReference type="PROSITE" id="PS00937">
    <property type="entry name" value="RIBOSOMAL_L20"/>
    <property type="match status" value="1"/>
</dbReference>
<dbReference type="AlphaFoldDB" id="A0A1F7UN79"/>